<evidence type="ECO:0000256" key="1">
    <source>
        <dbReference type="SAM" id="MobiDB-lite"/>
    </source>
</evidence>
<reference evidence="2" key="1">
    <citation type="submission" date="2016-05" db="EMBL/GenBank/DDBJ databases">
        <authorList>
            <person name="Lavstsen T."/>
            <person name="Jespersen J.S."/>
        </authorList>
    </citation>
    <scope>NUCLEOTIDE SEQUENCE</scope>
    <source>
        <tissue evidence="2">Brain</tissue>
    </source>
</reference>
<dbReference type="PANTHER" id="PTHR31025:SF9">
    <property type="entry name" value="SI:DKEY-286J15.1"/>
    <property type="match status" value="1"/>
</dbReference>
<feature type="region of interest" description="Disordered" evidence="1">
    <location>
        <begin position="37"/>
        <end position="65"/>
    </location>
</feature>
<organism evidence="2">
    <name type="scientific">Iconisemion striatum</name>
    <dbReference type="NCBI Taxonomy" id="60296"/>
    <lineage>
        <taxon>Eukaryota</taxon>
        <taxon>Metazoa</taxon>
        <taxon>Chordata</taxon>
        <taxon>Craniata</taxon>
        <taxon>Vertebrata</taxon>
        <taxon>Euteleostomi</taxon>
        <taxon>Actinopterygii</taxon>
        <taxon>Neopterygii</taxon>
        <taxon>Teleostei</taxon>
        <taxon>Neoteleostei</taxon>
        <taxon>Acanthomorphata</taxon>
        <taxon>Ovalentaria</taxon>
        <taxon>Atherinomorphae</taxon>
        <taxon>Cyprinodontiformes</taxon>
        <taxon>Nothobranchiidae</taxon>
        <taxon>Iconisemion</taxon>
    </lineage>
</organism>
<dbReference type="PANTHER" id="PTHR31025">
    <property type="entry name" value="SI:CH211-196P9.1-RELATED"/>
    <property type="match status" value="1"/>
</dbReference>
<feature type="region of interest" description="Disordered" evidence="1">
    <location>
        <begin position="179"/>
        <end position="245"/>
    </location>
</feature>
<gene>
    <name evidence="2" type="primary">OLA.11275</name>
</gene>
<feature type="compositionally biased region" description="Low complexity" evidence="1">
    <location>
        <begin position="43"/>
        <end position="52"/>
    </location>
</feature>
<feature type="compositionally biased region" description="Low complexity" evidence="1">
    <location>
        <begin position="221"/>
        <end position="234"/>
    </location>
</feature>
<name>A0A1A7XTF8_9TELE</name>
<reference evidence="2" key="2">
    <citation type="submission" date="2016-06" db="EMBL/GenBank/DDBJ databases">
        <title>The genome of a short-lived fish provides insights into sex chromosome evolution and the genetic control of aging.</title>
        <authorList>
            <person name="Reichwald K."/>
            <person name="Felder M."/>
            <person name="Petzold A."/>
            <person name="Koch P."/>
            <person name="Groth M."/>
            <person name="Platzer M."/>
        </authorList>
    </citation>
    <scope>NUCLEOTIDE SEQUENCE</scope>
    <source>
        <tissue evidence="2">Brain</tissue>
    </source>
</reference>
<dbReference type="AlphaFoldDB" id="A0A1A7XTF8"/>
<accession>A0A1A7XTF8</accession>
<evidence type="ECO:0000313" key="2">
    <source>
        <dbReference type="EMBL" id="SBP21060.1"/>
    </source>
</evidence>
<sequence length="317" mass="36049">MGTLSREDLQDLFPGPENFLRRKAVWRVCQGVLEESVQEDSKSSGSSNINESLMQQTSTPVKAKSEKVVKLSSPEYVLHTDTELEQVRQQFFELSKKGEERSCKMSKELRCRLIRNNMTSMIAILRAKGDGDSHRYPSKPEITAMAKRIVKYYPMLQDQGIENTWVTVYTQLNKRLLNVRSPQKSTPDGRHSKSSTKKRRLEQPSDSEEMDSNDSTIILNQSSEGSSSQDLGSETTNKPADIDSPATLAKHYKTLQTLFKRKNPNHQDVSHLLDLEFSARRAFIDSDAIREEDRKVLEAYLCFKDIGHVIIATSSMN</sequence>
<proteinExistence type="predicted"/>
<protein>
    <submittedName>
        <fullName evidence="2">Uncharacterized protein</fullName>
    </submittedName>
</protein>
<dbReference type="EMBL" id="HADW01019660">
    <property type="protein sequence ID" value="SBP21060.1"/>
    <property type="molecule type" value="Transcribed_RNA"/>
</dbReference>